<name>A0A0B2PSB4_GLYSO</name>
<dbReference type="InterPro" id="IPR052965">
    <property type="entry name" value="Pigment-catalase-like"/>
</dbReference>
<organism evidence="1">
    <name type="scientific">Glycine soja</name>
    <name type="common">Wild soybean</name>
    <dbReference type="NCBI Taxonomy" id="3848"/>
    <lineage>
        <taxon>Eukaryota</taxon>
        <taxon>Viridiplantae</taxon>
        <taxon>Streptophyta</taxon>
        <taxon>Embryophyta</taxon>
        <taxon>Tracheophyta</taxon>
        <taxon>Spermatophyta</taxon>
        <taxon>Magnoliopsida</taxon>
        <taxon>eudicotyledons</taxon>
        <taxon>Gunneridae</taxon>
        <taxon>Pentapetalae</taxon>
        <taxon>rosids</taxon>
        <taxon>fabids</taxon>
        <taxon>Fabales</taxon>
        <taxon>Fabaceae</taxon>
        <taxon>Papilionoideae</taxon>
        <taxon>50 kb inversion clade</taxon>
        <taxon>NPAAA clade</taxon>
        <taxon>indigoferoid/millettioid clade</taxon>
        <taxon>Phaseoleae</taxon>
        <taxon>Glycine</taxon>
        <taxon>Glycine subgen. Soja</taxon>
    </lineage>
</organism>
<evidence type="ECO:0000313" key="1">
    <source>
        <dbReference type="EMBL" id="KHN10648.1"/>
    </source>
</evidence>
<dbReference type="EMBL" id="KN664219">
    <property type="protein sequence ID" value="KHN10648.1"/>
    <property type="molecule type" value="Genomic_DNA"/>
</dbReference>
<dbReference type="PANTHER" id="PTHR31694">
    <property type="entry name" value="DESICCATION-LIKE PROTEIN"/>
    <property type="match status" value="1"/>
</dbReference>
<dbReference type="Proteomes" id="UP000053555">
    <property type="component" value="Unassembled WGS sequence"/>
</dbReference>
<sequence>MAPYLSRDTASIFVLLASLVLPLILLDYSSSVLFASAKFPKSKDADLLEFALNLEYLEAEFFLFGALGHGLDVVAPNLTGGGPLPIGAEKVELDSLTNDVILQFAFQEVGHLRAIKSKVRGFPRPLLDLSSKSFAKLMDNAFGKPLVPPFDPYANSLNFIIASYVIPYVGLTGHVGANRLLQSATSRELVAGLLGVESGQDAVLRELLYERKEQLVPPYGVAVEEFTNRISILRSKLGNRGLKDEGIVVPTGLGAEGKVRGNILAGDVNSLAYSRTPEEILRIVYGSGDEHVRGGFYPIGASGHIAQCYLK</sequence>
<proteinExistence type="predicted"/>
<accession>A0A0B2PSB4</accession>
<dbReference type="Pfam" id="PF13668">
    <property type="entry name" value="Ferritin_2"/>
    <property type="match status" value="1"/>
</dbReference>
<reference evidence="1" key="1">
    <citation type="submission" date="2014-07" db="EMBL/GenBank/DDBJ databases">
        <title>Identification of a novel salt tolerance gene in wild soybean by whole-genome sequencing.</title>
        <authorList>
            <person name="Lam H.-M."/>
            <person name="Qi X."/>
            <person name="Li M.-W."/>
            <person name="Liu X."/>
            <person name="Xie M."/>
            <person name="Ni M."/>
            <person name="Xu X."/>
        </authorList>
    </citation>
    <scope>NUCLEOTIDE SEQUENCE [LARGE SCALE GENOMIC DNA]</scope>
    <source>
        <tissue evidence="1">Root</tissue>
    </source>
</reference>
<dbReference type="AlphaFoldDB" id="A0A0B2PSB4"/>
<protein>
    <submittedName>
        <fullName evidence="1">Desiccation-related protein PCC13-62</fullName>
    </submittedName>
</protein>
<gene>
    <name evidence="1" type="ORF">glysoja_038483</name>
</gene>
<dbReference type="PANTHER" id="PTHR31694:SF12">
    <property type="entry name" value="DESICCATION-LIKE PROTEIN"/>
    <property type="match status" value="1"/>
</dbReference>